<keyword evidence="4" id="KW-1185">Reference proteome</keyword>
<reference evidence="3 4" key="1">
    <citation type="journal article" date="2018" name="Nat. Ecol. Evol.">
        <title>Pezizomycetes genomes reveal the molecular basis of ectomycorrhizal truffle lifestyle.</title>
        <authorList>
            <person name="Murat C."/>
            <person name="Payen T."/>
            <person name="Noel B."/>
            <person name="Kuo A."/>
            <person name="Morin E."/>
            <person name="Chen J."/>
            <person name="Kohler A."/>
            <person name="Krizsan K."/>
            <person name="Balestrini R."/>
            <person name="Da Silva C."/>
            <person name="Montanini B."/>
            <person name="Hainaut M."/>
            <person name="Levati E."/>
            <person name="Barry K.W."/>
            <person name="Belfiori B."/>
            <person name="Cichocki N."/>
            <person name="Clum A."/>
            <person name="Dockter R.B."/>
            <person name="Fauchery L."/>
            <person name="Guy J."/>
            <person name="Iotti M."/>
            <person name="Le Tacon F."/>
            <person name="Lindquist E.A."/>
            <person name="Lipzen A."/>
            <person name="Malagnac F."/>
            <person name="Mello A."/>
            <person name="Molinier V."/>
            <person name="Miyauchi S."/>
            <person name="Poulain J."/>
            <person name="Riccioni C."/>
            <person name="Rubini A."/>
            <person name="Sitrit Y."/>
            <person name="Splivallo R."/>
            <person name="Traeger S."/>
            <person name="Wang M."/>
            <person name="Zifcakova L."/>
            <person name="Wipf D."/>
            <person name="Zambonelli A."/>
            <person name="Paolocci F."/>
            <person name="Nowrousian M."/>
            <person name="Ottonello S."/>
            <person name="Baldrian P."/>
            <person name="Spatafora J.W."/>
            <person name="Henrissat B."/>
            <person name="Nagy L.G."/>
            <person name="Aury J.M."/>
            <person name="Wincker P."/>
            <person name="Grigoriev I.V."/>
            <person name="Bonfante P."/>
            <person name="Martin F.M."/>
        </authorList>
    </citation>
    <scope>NUCLEOTIDE SEQUENCE [LARGE SCALE GENOMIC DNA]</scope>
    <source>
        <strain evidence="3 4">RN42</strain>
    </source>
</reference>
<evidence type="ECO:0000313" key="3">
    <source>
        <dbReference type="EMBL" id="RPA77543.1"/>
    </source>
</evidence>
<evidence type="ECO:0000313" key="4">
    <source>
        <dbReference type="Proteomes" id="UP000275078"/>
    </source>
</evidence>
<feature type="region of interest" description="Disordered" evidence="2">
    <location>
        <begin position="116"/>
        <end position="156"/>
    </location>
</feature>
<organism evidence="3 4">
    <name type="scientific">Ascobolus immersus RN42</name>
    <dbReference type="NCBI Taxonomy" id="1160509"/>
    <lineage>
        <taxon>Eukaryota</taxon>
        <taxon>Fungi</taxon>
        <taxon>Dikarya</taxon>
        <taxon>Ascomycota</taxon>
        <taxon>Pezizomycotina</taxon>
        <taxon>Pezizomycetes</taxon>
        <taxon>Pezizales</taxon>
        <taxon>Ascobolaceae</taxon>
        <taxon>Ascobolus</taxon>
    </lineage>
</organism>
<gene>
    <name evidence="3" type="ORF">BJ508DRAFT_330044</name>
</gene>
<proteinExistence type="predicted"/>
<evidence type="ECO:0000256" key="1">
    <source>
        <dbReference type="SAM" id="Coils"/>
    </source>
</evidence>
<feature type="compositionally biased region" description="Basic residues" evidence="2">
    <location>
        <begin position="138"/>
        <end position="153"/>
    </location>
</feature>
<evidence type="ECO:0000256" key="2">
    <source>
        <dbReference type="SAM" id="MobiDB-lite"/>
    </source>
</evidence>
<dbReference type="Proteomes" id="UP000275078">
    <property type="component" value="Unassembled WGS sequence"/>
</dbReference>
<accession>A0A3N4HUJ3</accession>
<sequence length="251" mass="28982">MSTPGRVLETPSDLSIQPTKMHRFRFRDDEQRVFMMRMCCLYGDMYLTPGMREKFWEQDLKKPEPVVKAEKEEERQRAIEHRQNIMSNMSDKPKFQAAKAALDSYAASNKGMDECDWQSISSDGTVTDEEEPGDGKSAKRRKRPSKASLKKKKIEAVKEKNRHIRDREDHLEESMSQDRKLVLQTLQTVTAAVERVLPASINSSTGYLEQELGNLKKRVEKMEEQIAEANTTSKEMLGILQEMRAKQSQDH</sequence>
<dbReference type="AlphaFoldDB" id="A0A3N4HUJ3"/>
<keyword evidence="1" id="KW-0175">Coiled coil</keyword>
<name>A0A3N4HUJ3_ASCIM</name>
<protein>
    <submittedName>
        <fullName evidence="3">Uncharacterized protein</fullName>
    </submittedName>
</protein>
<feature type="coiled-coil region" evidence="1">
    <location>
        <begin position="205"/>
        <end position="232"/>
    </location>
</feature>
<dbReference type="EMBL" id="ML119724">
    <property type="protein sequence ID" value="RPA77543.1"/>
    <property type="molecule type" value="Genomic_DNA"/>
</dbReference>